<evidence type="ECO:0000313" key="1">
    <source>
        <dbReference type="EMBL" id="MDM4018829.1"/>
    </source>
</evidence>
<dbReference type="Proteomes" id="UP001239462">
    <property type="component" value="Unassembled WGS sequence"/>
</dbReference>
<accession>A0ABT7PRD5</accession>
<keyword evidence="2" id="KW-1185">Reference proteome</keyword>
<dbReference type="SMART" id="SM00710">
    <property type="entry name" value="PbH1"/>
    <property type="match status" value="5"/>
</dbReference>
<protein>
    <recommendedName>
        <fullName evidence="3">Right handed beta helix domain-containing protein</fullName>
    </recommendedName>
</protein>
<sequence length="615" mass="66192">MGFRVKTCREVTYHSSQQLQQQLQLQLQLQAQPSTLVWNGDTMRGTHFLHRRLEFGGRFRRRLHAEGLEERRLLAGGDVLGPFSASLAVETATPALVGSAWSEPQVSLAPKSSGIALASASGATTANEIIVSTDTEFLQAVAVAGPGTTISIAPGTYDRWYIPQSGLRGTAEAPITIQGLDPSSPPVIVAQLNGVLRKEAIHLGDMSYVILRNLVAQGGSENGVNIDSSSQELQSNGLKNTHHVTIENLTILDTDTDGNHDALKISDVDFFTVRNSRMEQWGGSAIDCLRCRYGVVEGNQFLGTNTGNNAVNMKYQTENMLILRNFIRDASTDQAINIGGPEIPGPGGYAARDIEVAGNRFVGSGAPVAWNSSDGGFVHHNTVVLPRKWLMRISGRLEFEGGRFENNLIVFDSDVVKQEGWRVNMHSLTPADAPQSFSFAQNAWFDQSQKPFDINVDLPTAEINGVYGVDPELDSLVDPALSAQSMSPLLANIGADNFSAESVTQLPPIDAGPDQQHVLANVPTPITGQIHGASELSLLVRTVWRQTSGPGSVSFEGRDELSAYASFSEPGSYTLELTSYYGSLTRSDTISVNVTNLPVANADGFAVPQDSGATR</sequence>
<name>A0ABT7PRD5_9BACT</name>
<organism evidence="1 2">
    <name type="scientific">Roseiconus lacunae</name>
    <dbReference type="NCBI Taxonomy" id="2605694"/>
    <lineage>
        <taxon>Bacteria</taxon>
        <taxon>Pseudomonadati</taxon>
        <taxon>Planctomycetota</taxon>
        <taxon>Planctomycetia</taxon>
        <taxon>Pirellulales</taxon>
        <taxon>Pirellulaceae</taxon>
        <taxon>Roseiconus</taxon>
    </lineage>
</organism>
<gene>
    <name evidence="1" type="ORF">QTN89_25470</name>
</gene>
<feature type="non-terminal residue" evidence="1">
    <location>
        <position position="615"/>
    </location>
</feature>
<dbReference type="InterPro" id="IPR012334">
    <property type="entry name" value="Pectin_lyas_fold"/>
</dbReference>
<dbReference type="Gene3D" id="2.60.40.10">
    <property type="entry name" value="Immunoglobulins"/>
    <property type="match status" value="1"/>
</dbReference>
<dbReference type="SUPFAM" id="SSF51126">
    <property type="entry name" value="Pectin lyase-like"/>
    <property type="match status" value="1"/>
</dbReference>
<dbReference type="EMBL" id="JASZZN010000027">
    <property type="protein sequence ID" value="MDM4018829.1"/>
    <property type="molecule type" value="Genomic_DNA"/>
</dbReference>
<dbReference type="Gene3D" id="2.160.20.10">
    <property type="entry name" value="Single-stranded right-handed beta-helix, Pectin lyase-like"/>
    <property type="match status" value="1"/>
</dbReference>
<evidence type="ECO:0000313" key="2">
    <source>
        <dbReference type="Proteomes" id="UP001239462"/>
    </source>
</evidence>
<reference evidence="1 2" key="1">
    <citation type="submission" date="2023-06" db="EMBL/GenBank/DDBJ databases">
        <title>Roseiconus lacunae JC819 isolated from Gulf of Mannar region, Tamil Nadu.</title>
        <authorList>
            <person name="Pk S."/>
            <person name="Ch S."/>
            <person name="Ch V.R."/>
        </authorList>
    </citation>
    <scope>NUCLEOTIDE SEQUENCE [LARGE SCALE GENOMIC DNA]</scope>
    <source>
        <strain evidence="1 2">JC819</strain>
    </source>
</reference>
<dbReference type="RefSeq" id="WP_289166793.1">
    <property type="nucleotide sequence ID" value="NZ_JASZZN010000027.1"/>
</dbReference>
<evidence type="ECO:0008006" key="3">
    <source>
        <dbReference type="Google" id="ProtNLM"/>
    </source>
</evidence>
<dbReference type="InterPro" id="IPR006626">
    <property type="entry name" value="PbH1"/>
</dbReference>
<dbReference type="InterPro" id="IPR013783">
    <property type="entry name" value="Ig-like_fold"/>
</dbReference>
<dbReference type="InterPro" id="IPR011050">
    <property type="entry name" value="Pectin_lyase_fold/virulence"/>
</dbReference>
<proteinExistence type="predicted"/>
<comment type="caution">
    <text evidence="1">The sequence shown here is derived from an EMBL/GenBank/DDBJ whole genome shotgun (WGS) entry which is preliminary data.</text>
</comment>